<evidence type="ECO:0000256" key="2">
    <source>
        <dbReference type="ARBA" id="ARBA00022692"/>
    </source>
</evidence>
<proteinExistence type="inferred from homology"/>
<evidence type="ECO:0000313" key="7">
    <source>
        <dbReference type="EnsemblPlants" id="PGSC0003DMT400096358"/>
    </source>
</evidence>
<dbReference type="eggNOG" id="KOG0254">
    <property type="taxonomic scope" value="Eukaryota"/>
</dbReference>
<dbReference type="GO" id="GO:0022857">
    <property type="term" value="F:transmembrane transporter activity"/>
    <property type="evidence" value="ECO:0007669"/>
    <property type="project" value="InterPro"/>
</dbReference>
<sequence length="115" mass="12996">MQTQVTRISIQHLVDPVEQLRVSDNYEKVGINLLPFTVVIMNFFIGLYFLSIVTKFGISTMYMRFALSCLVVVVYIFGNVVETKGRSLEEIERLPNCFTTSGGNIALDGSTFQNF</sequence>
<evidence type="ECO:0000313" key="8">
    <source>
        <dbReference type="Proteomes" id="UP000011115"/>
    </source>
</evidence>
<evidence type="ECO:0000256" key="3">
    <source>
        <dbReference type="ARBA" id="ARBA00022989"/>
    </source>
</evidence>
<evidence type="ECO:0000256" key="4">
    <source>
        <dbReference type="ARBA" id="ARBA00023136"/>
    </source>
</evidence>
<dbReference type="Gramene" id="PGSC0003DMT400096358">
    <property type="protein sequence ID" value="PGSC0003DMT400096358"/>
    <property type="gene ID" value="PGSC0003DMG400045929"/>
</dbReference>
<keyword evidence="4 6" id="KW-0472">Membrane</keyword>
<name>M1DY92_SOLTU</name>
<feature type="transmembrane region" description="Helical" evidence="6">
    <location>
        <begin position="29"/>
        <end position="50"/>
    </location>
</feature>
<comment type="similarity">
    <text evidence="5">Belongs to the major facilitator superfamily. Phosphate:H(+) symporter (TC 2.A.1.9) family.</text>
</comment>
<comment type="subcellular location">
    <subcellularLocation>
        <location evidence="1">Membrane</location>
    </subcellularLocation>
</comment>
<dbReference type="Pfam" id="PF00083">
    <property type="entry name" value="Sugar_tr"/>
    <property type="match status" value="1"/>
</dbReference>
<dbReference type="AlphaFoldDB" id="M1DY92"/>
<accession>M1DY92</accession>
<evidence type="ECO:0000256" key="1">
    <source>
        <dbReference type="ARBA" id="ARBA00004370"/>
    </source>
</evidence>
<dbReference type="GO" id="GO:0016020">
    <property type="term" value="C:membrane"/>
    <property type="evidence" value="ECO:0007669"/>
    <property type="project" value="UniProtKB-SubCell"/>
</dbReference>
<dbReference type="Gene3D" id="1.20.1250.20">
    <property type="entry name" value="MFS general substrate transporter like domains"/>
    <property type="match status" value="1"/>
</dbReference>
<evidence type="ECO:0000256" key="5">
    <source>
        <dbReference type="ARBA" id="ARBA00044504"/>
    </source>
</evidence>
<reference evidence="7" key="2">
    <citation type="submission" date="2015-06" db="UniProtKB">
        <authorList>
            <consortium name="EnsemblPlants"/>
        </authorList>
    </citation>
    <scope>IDENTIFICATION</scope>
    <source>
        <strain evidence="7">DM1-3 516 R44</strain>
    </source>
</reference>
<evidence type="ECO:0000256" key="6">
    <source>
        <dbReference type="SAM" id="Phobius"/>
    </source>
</evidence>
<dbReference type="HOGENOM" id="CLU_2113214_0_0_1"/>
<keyword evidence="3 6" id="KW-1133">Transmembrane helix</keyword>
<dbReference type="Proteomes" id="UP000011115">
    <property type="component" value="Unassembled WGS sequence"/>
</dbReference>
<feature type="transmembrane region" description="Helical" evidence="6">
    <location>
        <begin position="62"/>
        <end position="81"/>
    </location>
</feature>
<dbReference type="InParanoid" id="M1DY92"/>
<dbReference type="EnsemblPlants" id="PGSC0003DMT400096358">
    <property type="protein sequence ID" value="PGSC0003DMT400096358"/>
    <property type="gene ID" value="PGSC0003DMG400045929"/>
</dbReference>
<protein>
    <submittedName>
        <fullName evidence="7">Hexose transporter</fullName>
    </submittedName>
</protein>
<dbReference type="PaxDb" id="4113-PGSC0003DMT400096358"/>
<dbReference type="InterPro" id="IPR036259">
    <property type="entry name" value="MFS_trans_sf"/>
</dbReference>
<keyword evidence="8" id="KW-1185">Reference proteome</keyword>
<reference evidence="8" key="1">
    <citation type="journal article" date="2011" name="Nature">
        <title>Genome sequence and analysis of the tuber crop potato.</title>
        <authorList>
            <consortium name="The Potato Genome Sequencing Consortium"/>
        </authorList>
    </citation>
    <scope>NUCLEOTIDE SEQUENCE [LARGE SCALE GENOMIC DNA]</scope>
    <source>
        <strain evidence="8">cv. DM1-3 516 R44</strain>
    </source>
</reference>
<keyword evidence="2 6" id="KW-0812">Transmembrane</keyword>
<organism evidence="7 8">
    <name type="scientific">Solanum tuberosum</name>
    <name type="common">Potato</name>
    <dbReference type="NCBI Taxonomy" id="4113"/>
    <lineage>
        <taxon>Eukaryota</taxon>
        <taxon>Viridiplantae</taxon>
        <taxon>Streptophyta</taxon>
        <taxon>Embryophyta</taxon>
        <taxon>Tracheophyta</taxon>
        <taxon>Spermatophyta</taxon>
        <taxon>Magnoliopsida</taxon>
        <taxon>eudicotyledons</taxon>
        <taxon>Gunneridae</taxon>
        <taxon>Pentapetalae</taxon>
        <taxon>asterids</taxon>
        <taxon>lamiids</taxon>
        <taxon>Solanales</taxon>
        <taxon>Solanaceae</taxon>
        <taxon>Solanoideae</taxon>
        <taxon>Solaneae</taxon>
        <taxon>Solanum</taxon>
    </lineage>
</organism>
<dbReference type="SUPFAM" id="SSF103473">
    <property type="entry name" value="MFS general substrate transporter"/>
    <property type="match status" value="1"/>
</dbReference>
<dbReference type="InterPro" id="IPR005828">
    <property type="entry name" value="MFS_sugar_transport-like"/>
</dbReference>